<keyword evidence="1" id="KW-0675">Receptor</keyword>
<dbReference type="Proteomes" id="UP001319828">
    <property type="component" value="Unassembled WGS sequence"/>
</dbReference>
<accession>A0ACC5VZG6</accession>
<evidence type="ECO:0000313" key="2">
    <source>
        <dbReference type="Proteomes" id="UP001319828"/>
    </source>
</evidence>
<gene>
    <name evidence="1" type="ORF">H2252_01600</name>
</gene>
<organism evidence="1 2">
    <name type="scientific">Campylobacter molothri</name>
    <dbReference type="NCBI Taxonomy" id="1032242"/>
    <lineage>
        <taxon>Bacteria</taxon>
        <taxon>Pseudomonadati</taxon>
        <taxon>Campylobacterota</taxon>
        <taxon>Epsilonproteobacteria</taxon>
        <taxon>Campylobacterales</taxon>
        <taxon>Campylobacteraceae</taxon>
        <taxon>Campylobacter</taxon>
    </lineage>
</organism>
<name>A0ACC5VZG6_9BACT</name>
<reference evidence="1" key="1">
    <citation type="submission" date="2020-07" db="EMBL/GenBank/DDBJ databases">
        <title>Campylobacter molothri sp. nov. isolated from wild birds.</title>
        <authorList>
            <person name="Miller W.G."/>
            <person name="Chapman M.H."/>
            <person name="Yee E."/>
            <person name="Lopes B.S."/>
            <person name="Forbes K.J."/>
        </authorList>
    </citation>
    <scope>NUCLEOTIDE SEQUENCE</scope>
    <source>
        <strain evidence="1">RM9754</strain>
    </source>
</reference>
<keyword evidence="2" id="KW-1185">Reference proteome</keyword>
<proteinExistence type="predicted"/>
<comment type="caution">
    <text evidence="1">The sequence shown here is derived from an EMBL/GenBank/DDBJ whole genome shotgun (WGS) entry which is preliminary data.</text>
</comment>
<evidence type="ECO:0000313" key="1">
    <source>
        <dbReference type="EMBL" id="MBZ7974074.1"/>
    </source>
</evidence>
<dbReference type="EMBL" id="JACHUQ010000002">
    <property type="protein sequence ID" value="MBZ7974074.1"/>
    <property type="molecule type" value="Genomic_DNA"/>
</dbReference>
<protein>
    <submittedName>
        <fullName evidence="1">TonB-dependent receptor</fullName>
    </submittedName>
</protein>
<sequence length="706" mass="81014">MYKKITLIKFFTLFNFLLIDINAQENNEETKVKLNEVVVSANNQEFDNSLRNVIVINGSDLQKKGFNSIEQALERTAEINFVNFGLGRNIDMRGQGDKSNVAVKVMIDGKSINMLDNSHGITPLNSINLDNIERIEIIPGGGSVLYGNGARGGVINIITKKQKENLFSMAIKGNGYNQHKLGGNLEVNGAKKINENLAFSFNIEGFNQDGYQDGYNEKGYFINTKTYINPNEQSDLILGYNYFKSKNTGSGYLTKTQIQDNPKQKGNGENITSINRPEITLDYHYYLDDALEIDLGTFWQNQKINYLKDISTMTVMNITLPVYQNGSSFEDTLTGINLKSRYNYKDNSYFIFGYEFANHDAKRKSIIHYDVNIPKISINHTMTTLMDMKKQSHSLFALDSHEFNNIFSISSGLRYERSFYKTNRNYTSKMLIGQISKDNTETFNTDNQGNNFAFEITPNFKYSNTGSLYLKYERGFISPSPAQFVNKDQTTQKYYSSNLDSEIFNTFELGINDLWWDFYGFNLTLFYTLSKDEISYLGNPHSEAGAFWKYYNIDQTHRIGTELNLDQSFLDDELILRQSIAYIDAKISKGINKGKRIPYVSKIKASVGIEYAINSNFSTFLDLTYYSRAKDGGMIDEKTGKMSKNTWIKDYTLTDIGLSYYYKKLQISSGIRNLFNKQYYTYQDSLNDEYLAGSGRNYYLELKYVF</sequence>